<dbReference type="AlphaFoldDB" id="A0AAV2EZQ2"/>
<dbReference type="Proteomes" id="UP001497516">
    <property type="component" value="Chromosome 6"/>
</dbReference>
<dbReference type="Gene3D" id="1.10.238.10">
    <property type="entry name" value="EF-hand"/>
    <property type="match status" value="2"/>
</dbReference>
<evidence type="ECO:0000313" key="6">
    <source>
        <dbReference type="Proteomes" id="UP001497516"/>
    </source>
</evidence>
<feature type="domain" description="EF-hand" evidence="4">
    <location>
        <begin position="9"/>
        <end position="44"/>
    </location>
</feature>
<dbReference type="Pfam" id="PF13833">
    <property type="entry name" value="EF-hand_8"/>
    <property type="match status" value="1"/>
</dbReference>
<name>A0AAV2EZQ2_9ROSI</name>
<sequence length="163" mass="17324">MVATGNAIDKHEQYKRVFAHFDEDGDGKISSSELRRCVAAIGSNGGGGGGRVGELTEEEAEAAVGFSDSDGDGLLDLEDFVRLVEAGEEEERVKDLKEAFKMYAAGAAAGAGDGGMITPRSLKRMLSRLGMRRSATECGVMIAEFDLDGDGALDFDEFKVMMS</sequence>
<evidence type="ECO:0000259" key="4">
    <source>
        <dbReference type="PROSITE" id="PS50222"/>
    </source>
</evidence>
<evidence type="ECO:0000256" key="1">
    <source>
        <dbReference type="ARBA" id="ARBA00022723"/>
    </source>
</evidence>
<dbReference type="InterPro" id="IPR018247">
    <property type="entry name" value="EF_Hand_1_Ca_BS"/>
</dbReference>
<keyword evidence="1" id="KW-0479">Metal-binding</keyword>
<dbReference type="SMART" id="SM00054">
    <property type="entry name" value="EFh"/>
    <property type="match status" value="3"/>
</dbReference>
<dbReference type="PROSITE" id="PS00018">
    <property type="entry name" value="EF_HAND_1"/>
    <property type="match status" value="3"/>
</dbReference>
<evidence type="ECO:0000313" key="5">
    <source>
        <dbReference type="EMBL" id="CAL1391485.1"/>
    </source>
</evidence>
<feature type="domain" description="EF-hand" evidence="4">
    <location>
        <begin position="133"/>
        <end position="163"/>
    </location>
</feature>
<dbReference type="SUPFAM" id="SSF47473">
    <property type="entry name" value="EF-hand"/>
    <property type="match status" value="1"/>
</dbReference>
<feature type="domain" description="EF-hand" evidence="4">
    <location>
        <begin position="55"/>
        <end position="90"/>
    </location>
</feature>
<dbReference type="GO" id="GO:0005509">
    <property type="term" value="F:calcium ion binding"/>
    <property type="evidence" value="ECO:0007669"/>
    <property type="project" value="InterPro"/>
</dbReference>
<evidence type="ECO:0000256" key="3">
    <source>
        <dbReference type="ARBA" id="ARBA00022837"/>
    </source>
</evidence>
<dbReference type="InterPro" id="IPR039647">
    <property type="entry name" value="EF_hand_pair_protein_CML-like"/>
</dbReference>
<keyword evidence="3" id="KW-0106">Calcium</keyword>
<evidence type="ECO:0000256" key="2">
    <source>
        <dbReference type="ARBA" id="ARBA00022737"/>
    </source>
</evidence>
<organism evidence="5 6">
    <name type="scientific">Linum trigynum</name>
    <dbReference type="NCBI Taxonomy" id="586398"/>
    <lineage>
        <taxon>Eukaryota</taxon>
        <taxon>Viridiplantae</taxon>
        <taxon>Streptophyta</taxon>
        <taxon>Embryophyta</taxon>
        <taxon>Tracheophyta</taxon>
        <taxon>Spermatophyta</taxon>
        <taxon>Magnoliopsida</taxon>
        <taxon>eudicotyledons</taxon>
        <taxon>Gunneridae</taxon>
        <taxon>Pentapetalae</taxon>
        <taxon>rosids</taxon>
        <taxon>fabids</taxon>
        <taxon>Malpighiales</taxon>
        <taxon>Linaceae</taxon>
        <taxon>Linum</taxon>
    </lineage>
</organism>
<dbReference type="PROSITE" id="PS50222">
    <property type="entry name" value="EF_HAND_2"/>
    <property type="match status" value="3"/>
</dbReference>
<keyword evidence="2" id="KW-0677">Repeat</keyword>
<dbReference type="PANTHER" id="PTHR10891">
    <property type="entry name" value="EF-HAND CALCIUM-BINDING DOMAIN CONTAINING PROTEIN"/>
    <property type="match status" value="1"/>
</dbReference>
<gene>
    <name evidence="5" type="ORF">LTRI10_LOCUS32205</name>
</gene>
<reference evidence="5 6" key="1">
    <citation type="submission" date="2024-04" db="EMBL/GenBank/DDBJ databases">
        <authorList>
            <person name="Fracassetti M."/>
        </authorList>
    </citation>
    <scope>NUCLEOTIDE SEQUENCE [LARGE SCALE GENOMIC DNA]</scope>
</reference>
<dbReference type="Pfam" id="PF13499">
    <property type="entry name" value="EF-hand_7"/>
    <property type="match status" value="1"/>
</dbReference>
<dbReference type="InterPro" id="IPR011992">
    <property type="entry name" value="EF-hand-dom_pair"/>
</dbReference>
<accession>A0AAV2EZQ2</accession>
<dbReference type="InterPro" id="IPR002048">
    <property type="entry name" value="EF_hand_dom"/>
</dbReference>
<dbReference type="EMBL" id="OZ034819">
    <property type="protein sequence ID" value="CAL1391485.1"/>
    <property type="molecule type" value="Genomic_DNA"/>
</dbReference>
<keyword evidence="6" id="KW-1185">Reference proteome</keyword>
<proteinExistence type="predicted"/>
<protein>
    <recommendedName>
        <fullName evidence="4">EF-hand domain-containing protein</fullName>
    </recommendedName>
</protein>